<evidence type="ECO:0000313" key="3">
    <source>
        <dbReference type="Proteomes" id="UP001142374"/>
    </source>
</evidence>
<protein>
    <submittedName>
        <fullName evidence="2">Uncharacterized protein</fullName>
    </submittedName>
</protein>
<comment type="caution">
    <text evidence="2">The sequence shown here is derived from an EMBL/GenBank/DDBJ whole genome shotgun (WGS) entry which is preliminary data.</text>
</comment>
<dbReference type="RefSeq" id="WP_168092046.1">
    <property type="nucleotide sequence ID" value="NZ_JAATER010000051.1"/>
</dbReference>
<feature type="compositionally biased region" description="Low complexity" evidence="1">
    <location>
        <begin position="136"/>
        <end position="154"/>
    </location>
</feature>
<keyword evidence="3" id="KW-1185">Reference proteome</keyword>
<feature type="compositionally biased region" description="Basic and acidic residues" evidence="1">
    <location>
        <begin position="84"/>
        <end position="95"/>
    </location>
</feature>
<accession>A0A9X2LI63</accession>
<evidence type="ECO:0000313" key="2">
    <source>
        <dbReference type="EMBL" id="MCQ8771633.1"/>
    </source>
</evidence>
<dbReference type="AlphaFoldDB" id="A0A9X2LI63"/>
<evidence type="ECO:0000256" key="1">
    <source>
        <dbReference type="SAM" id="MobiDB-lite"/>
    </source>
</evidence>
<proteinExistence type="predicted"/>
<gene>
    <name evidence="2" type="ORF">NQU55_17950</name>
</gene>
<dbReference type="Proteomes" id="UP001142374">
    <property type="component" value="Unassembled WGS sequence"/>
</dbReference>
<feature type="region of interest" description="Disordered" evidence="1">
    <location>
        <begin position="67"/>
        <end position="106"/>
    </location>
</feature>
<sequence length="154" mass="16021">MVSAQLVFRMRRTRPSVSGLSRLLWPALLLLFGVLYTHGISGESAVSHATGRPVALSAFAHAVDEHHAHGEPAPVAAPGTEQVHAADHHEDESSHGAENCTSAKPQDGPALFAPSCSALFDALSALSSQPWTGGRPSPAAPEAAHSAASRVLRI</sequence>
<name>A0A9X2LI63_9ACTN</name>
<organism evidence="2 3">
    <name type="scientific">Streptomyces telluris</name>
    <dbReference type="NCBI Taxonomy" id="2720021"/>
    <lineage>
        <taxon>Bacteria</taxon>
        <taxon>Bacillati</taxon>
        <taxon>Actinomycetota</taxon>
        <taxon>Actinomycetes</taxon>
        <taxon>Kitasatosporales</taxon>
        <taxon>Streptomycetaceae</taxon>
        <taxon>Streptomyces</taxon>
    </lineage>
</organism>
<reference evidence="2" key="1">
    <citation type="submission" date="2022-06" db="EMBL/GenBank/DDBJ databases">
        <title>WGS of actinobacteria.</title>
        <authorList>
            <person name="Thawai C."/>
        </authorList>
    </citation>
    <scope>NUCLEOTIDE SEQUENCE</scope>
    <source>
        <strain evidence="2">AA8</strain>
    </source>
</reference>
<dbReference type="EMBL" id="JANIID010000015">
    <property type="protein sequence ID" value="MCQ8771633.1"/>
    <property type="molecule type" value="Genomic_DNA"/>
</dbReference>
<feature type="region of interest" description="Disordered" evidence="1">
    <location>
        <begin position="130"/>
        <end position="154"/>
    </location>
</feature>